<dbReference type="SUPFAM" id="SSF110581">
    <property type="entry name" value="Indigoidine synthase A-like"/>
    <property type="match status" value="1"/>
</dbReference>
<gene>
    <name evidence="6" type="primary">psuG</name>
    <name evidence="7" type="ORF">NK718_01170</name>
</gene>
<accession>A0ABT1L6V2</accession>
<feature type="binding site" evidence="6">
    <location>
        <begin position="141"/>
        <end position="143"/>
    </location>
    <ligand>
        <name>substrate</name>
    </ligand>
</feature>
<keyword evidence="5 6" id="KW-0326">Glycosidase</keyword>
<comment type="cofactor">
    <cofactor evidence="6">
        <name>Mn(2+)</name>
        <dbReference type="ChEBI" id="CHEBI:29035"/>
    </cofactor>
    <text evidence="6">Binds 1 Mn(2+) ion per subunit.</text>
</comment>
<organism evidence="7 8">
    <name type="scientific">Alsobacter ponti</name>
    <dbReference type="NCBI Taxonomy" id="2962936"/>
    <lineage>
        <taxon>Bacteria</taxon>
        <taxon>Pseudomonadati</taxon>
        <taxon>Pseudomonadota</taxon>
        <taxon>Alphaproteobacteria</taxon>
        <taxon>Hyphomicrobiales</taxon>
        <taxon>Alsobacteraceae</taxon>
        <taxon>Alsobacter</taxon>
    </lineage>
</organism>
<keyword evidence="2 6" id="KW-0378">Hydrolase</keyword>
<name>A0ABT1L6V2_9HYPH</name>
<dbReference type="HAMAP" id="MF_01876">
    <property type="entry name" value="PsiMP_glycosidase"/>
    <property type="match status" value="1"/>
</dbReference>
<dbReference type="Proteomes" id="UP001205890">
    <property type="component" value="Unassembled WGS sequence"/>
</dbReference>
<keyword evidence="4 6" id="KW-0456">Lyase</keyword>
<feature type="binding site" evidence="6">
    <location>
        <position position="107"/>
    </location>
    <ligand>
        <name>substrate</name>
    </ligand>
</feature>
<dbReference type="Gene3D" id="3.40.1790.10">
    <property type="entry name" value="Indigoidine synthase domain"/>
    <property type="match status" value="1"/>
</dbReference>
<feature type="active site" description="Proton donor" evidence="6">
    <location>
        <position position="26"/>
    </location>
</feature>
<keyword evidence="3 6" id="KW-0464">Manganese</keyword>
<dbReference type="InterPro" id="IPR007342">
    <property type="entry name" value="PsuG"/>
</dbReference>
<evidence type="ECO:0000256" key="3">
    <source>
        <dbReference type="ARBA" id="ARBA00023211"/>
    </source>
</evidence>
<feature type="active site" description="Nucleophile" evidence="6">
    <location>
        <position position="160"/>
    </location>
</feature>
<comment type="function">
    <text evidence="6">Catalyzes the reversible cleavage of pseudouridine 5'-phosphate (PsiMP) to ribose 5-phosphate and uracil. Functions biologically in the cleavage direction, as part of a pseudouridine degradation pathway.</text>
</comment>
<dbReference type="EC" id="4.2.1.70" evidence="6"/>
<dbReference type="RefSeq" id="WP_254737748.1">
    <property type="nucleotide sequence ID" value="NZ_JANCLU010000001.1"/>
</dbReference>
<sequence>MTAFPFTVGHEVASALADGRPVVALESTIITHGLPAPQNLEMARAVEAVVRARGATPATIALIHGVPTVGLGEWELEALAADRSAGKASSRDIATMIVRGESAGTTVSATMLLAERAGIKVFATGGVGGVHRGAEQTFDVSADLTELGRTPTAVVCAGVKAILDIPKTLEVLETQRVPVIAFGVDEFPAFYTRGSGQKAGQRLDTPEQIARAVALHRATGAGTGLLIANPIPAEDALDAAAIEATIASAVREAERLGVAGKALTPFLLQRINELTAGESLKANIALVKNNANLAARIAVALAALG</sequence>
<evidence type="ECO:0000313" key="8">
    <source>
        <dbReference type="Proteomes" id="UP001205890"/>
    </source>
</evidence>
<evidence type="ECO:0000256" key="4">
    <source>
        <dbReference type="ARBA" id="ARBA00023239"/>
    </source>
</evidence>
<feature type="binding site" evidence="6">
    <location>
        <position position="139"/>
    </location>
    <ligand>
        <name>Mn(2+)</name>
        <dbReference type="ChEBI" id="CHEBI:29035"/>
    </ligand>
</feature>
<evidence type="ECO:0000256" key="2">
    <source>
        <dbReference type="ARBA" id="ARBA00022801"/>
    </source>
</evidence>
<comment type="subunit">
    <text evidence="6">Homotrimer.</text>
</comment>
<comment type="catalytic activity">
    <reaction evidence="6">
        <text>D-ribose 5-phosphate + uracil = psi-UMP + H2O</text>
        <dbReference type="Rhea" id="RHEA:18337"/>
        <dbReference type="ChEBI" id="CHEBI:15377"/>
        <dbReference type="ChEBI" id="CHEBI:17568"/>
        <dbReference type="ChEBI" id="CHEBI:58380"/>
        <dbReference type="ChEBI" id="CHEBI:78346"/>
        <dbReference type="EC" id="4.2.1.70"/>
    </reaction>
</comment>
<proteinExistence type="inferred from homology"/>
<comment type="similarity">
    <text evidence="6">Belongs to the pseudouridine-5'-phosphate glycosidase family.</text>
</comment>
<evidence type="ECO:0000256" key="6">
    <source>
        <dbReference type="HAMAP-Rule" id="MF_01876"/>
    </source>
</evidence>
<dbReference type="InterPro" id="IPR022830">
    <property type="entry name" value="Indigdn_synthA-like"/>
</dbReference>
<dbReference type="EMBL" id="JANCLU010000001">
    <property type="protein sequence ID" value="MCP8937117.1"/>
    <property type="molecule type" value="Genomic_DNA"/>
</dbReference>
<evidence type="ECO:0000256" key="1">
    <source>
        <dbReference type="ARBA" id="ARBA00022723"/>
    </source>
</evidence>
<keyword evidence="8" id="KW-1185">Reference proteome</keyword>
<dbReference type="Pfam" id="PF04227">
    <property type="entry name" value="Indigoidine_A"/>
    <property type="match status" value="1"/>
</dbReference>
<comment type="caution">
    <text evidence="7">The sequence shown here is derived from an EMBL/GenBank/DDBJ whole genome shotgun (WGS) entry which is preliminary data.</text>
</comment>
<evidence type="ECO:0000313" key="7">
    <source>
        <dbReference type="EMBL" id="MCP8937117.1"/>
    </source>
</evidence>
<feature type="binding site" evidence="6">
    <location>
        <position position="87"/>
    </location>
    <ligand>
        <name>substrate</name>
    </ligand>
</feature>
<protein>
    <recommendedName>
        <fullName evidence="6">Pseudouridine-5'-phosphate glycosidase</fullName>
        <shortName evidence="6">PsiMP glycosidase</shortName>
        <ecNumber evidence="6">4.2.1.70</ecNumber>
    </recommendedName>
</protein>
<dbReference type="GO" id="GO:0016798">
    <property type="term" value="F:hydrolase activity, acting on glycosyl bonds"/>
    <property type="evidence" value="ECO:0007669"/>
    <property type="project" value="UniProtKB-KW"/>
</dbReference>
<evidence type="ECO:0000256" key="5">
    <source>
        <dbReference type="ARBA" id="ARBA00023295"/>
    </source>
</evidence>
<reference evidence="7 8" key="1">
    <citation type="submission" date="2022-07" db="EMBL/GenBank/DDBJ databases">
        <authorList>
            <person name="Li W.-J."/>
            <person name="Deng Q.-Q."/>
        </authorList>
    </citation>
    <scope>NUCLEOTIDE SEQUENCE [LARGE SCALE GENOMIC DNA]</scope>
    <source>
        <strain evidence="7 8">SYSU M60028</strain>
    </source>
</reference>
<dbReference type="PANTHER" id="PTHR42909:SF1">
    <property type="entry name" value="CARBOHYDRATE KINASE PFKB DOMAIN-CONTAINING PROTEIN"/>
    <property type="match status" value="1"/>
</dbReference>
<dbReference type="PANTHER" id="PTHR42909">
    <property type="entry name" value="ZGC:136858"/>
    <property type="match status" value="1"/>
</dbReference>
<keyword evidence="1 6" id="KW-0479">Metal-binding</keyword>